<name>A0A6S6U8V9_9BACT</name>
<gene>
    <name evidence="1" type="ORF">HELGO_WM20992</name>
</gene>
<dbReference type="AlphaFoldDB" id="A0A6S6U8V9"/>
<proteinExistence type="predicted"/>
<protein>
    <submittedName>
        <fullName evidence="1">Uncharacterized protein</fullName>
    </submittedName>
</protein>
<organism evidence="1">
    <name type="scientific">uncultured Sulfurovum sp</name>
    <dbReference type="NCBI Taxonomy" id="269237"/>
    <lineage>
        <taxon>Bacteria</taxon>
        <taxon>Pseudomonadati</taxon>
        <taxon>Campylobacterota</taxon>
        <taxon>Epsilonproteobacteria</taxon>
        <taxon>Campylobacterales</taxon>
        <taxon>Sulfurovaceae</taxon>
        <taxon>Sulfurovum</taxon>
        <taxon>environmental samples</taxon>
    </lineage>
</organism>
<sequence>MTQAKRIRSRIHTLNFDQEYSAAIFEDIASQESVKKTLQRSQHIIAKTSTKKFYRLYTSTGGDNAPYRIYDNQDMIEFDPSAYTFNAFWQTSKSSMQTVSAVIRNYLGTMNPVDIKTLCQNFGRNRVKRELIQKYKEMYAQGYINVKGMEIKLEGRYDRNPAFREILGMINDC</sequence>
<evidence type="ECO:0000313" key="1">
    <source>
        <dbReference type="EMBL" id="CAA6824508.1"/>
    </source>
</evidence>
<accession>A0A6S6U8V9</accession>
<dbReference type="EMBL" id="CACVAS010000120">
    <property type="protein sequence ID" value="CAA6824508.1"/>
    <property type="molecule type" value="Genomic_DNA"/>
</dbReference>
<reference evidence="1" key="1">
    <citation type="submission" date="2020-01" db="EMBL/GenBank/DDBJ databases">
        <authorList>
            <person name="Meier V. D."/>
            <person name="Meier V D."/>
        </authorList>
    </citation>
    <scope>NUCLEOTIDE SEQUENCE</scope>
    <source>
        <strain evidence="1">HLG_WM_MAG_01</strain>
    </source>
</reference>